<name>A0ABS3FYA2_9CYAN</name>
<dbReference type="Pfam" id="PF11318">
    <property type="entry name" value="DUF3120"/>
    <property type="match status" value="1"/>
</dbReference>
<keyword evidence="1" id="KW-0812">Transmembrane</keyword>
<sequence>MKSASLSLNSSFSQIGVGQRWRMFAAAAFLVSVPVFFEAPLVRHLPLVAVAMSVGWLGLAQVLRSRDGGQIWGDLLMGFTGSWLAGAIYWGWFRWEPLLHLPLEAIGLPVALWCLWRGQLAIGSWFYLGSLFGTTVTDVYFYAVNLIPHWRQLMQVEPELAIPIFQSAIAIVNTPWGCGWAAVLGILLLGVGSLPLRSHELKWWAFGGAVLSTIVVDSLFWLAALAA</sequence>
<evidence type="ECO:0000256" key="1">
    <source>
        <dbReference type="SAM" id="Phobius"/>
    </source>
</evidence>
<keyword evidence="3" id="KW-1185">Reference proteome</keyword>
<feature type="transmembrane region" description="Helical" evidence="1">
    <location>
        <begin position="203"/>
        <end position="224"/>
    </location>
</feature>
<keyword evidence="1" id="KW-1133">Transmembrane helix</keyword>
<feature type="transmembrane region" description="Helical" evidence="1">
    <location>
        <begin position="75"/>
        <end position="92"/>
    </location>
</feature>
<reference evidence="2 3" key="1">
    <citation type="submission" date="2021-03" db="EMBL/GenBank/DDBJ databases">
        <title>Metabolic Capacity of the Antarctic Cyanobacterium Phormidium pseudopriestleyi that Sustains Oxygenic Photosynthesis in the Presence of Hydrogen Sulfide.</title>
        <authorList>
            <person name="Lumian J.E."/>
            <person name="Jungblut A.D."/>
            <person name="Dillon M.L."/>
            <person name="Hawes I."/>
            <person name="Doran P.T."/>
            <person name="Mackey T.J."/>
            <person name="Dick G.J."/>
            <person name="Grettenberger C.L."/>
            <person name="Sumner D.Y."/>
        </authorList>
    </citation>
    <scope>NUCLEOTIDE SEQUENCE [LARGE SCALE GENOMIC DNA]</scope>
    <source>
        <strain evidence="2 3">FRX01</strain>
    </source>
</reference>
<proteinExistence type="predicted"/>
<evidence type="ECO:0000313" key="3">
    <source>
        <dbReference type="Proteomes" id="UP000664844"/>
    </source>
</evidence>
<comment type="caution">
    <text evidence="2">The sequence shown here is derived from an EMBL/GenBank/DDBJ whole genome shotgun (WGS) entry which is preliminary data.</text>
</comment>
<dbReference type="Proteomes" id="UP000664844">
    <property type="component" value="Unassembled WGS sequence"/>
</dbReference>
<evidence type="ECO:0000313" key="2">
    <source>
        <dbReference type="EMBL" id="MBO0352115.1"/>
    </source>
</evidence>
<feature type="transmembrane region" description="Helical" evidence="1">
    <location>
        <begin position="164"/>
        <end position="191"/>
    </location>
</feature>
<feature type="transmembrane region" description="Helical" evidence="1">
    <location>
        <begin position="125"/>
        <end position="144"/>
    </location>
</feature>
<dbReference type="InterPro" id="IPR021468">
    <property type="entry name" value="DUF3120"/>
</dbReference>
<dbReference type="EMBL" id="JAFLQW010000640">
    <property type="protein sequence ID" value="MBO0352115.1"/>
    <property type="molecule type" value="Genomic_DNA"/>
</dbReference>
<protein>
    <submittedName>
        <fullName evidence="2">DUF3120 domain-containing protein</fullName>
    </submittedName>
</protein>
<feature type="transmembrane region" description="Helical" evidence="1">
    <location>
        <begin position="98"/>
        <end position="116"/>
    </location>
</feature>
<keyword evidence="1" id="KW-0472">Membrane</keyword>
<accession>A0ABS3FYA2</accession>
<gene>
    <name evidence="2" type="ORF">J0895_24135</name>
</gene>
<organism evidence="2 3">
    <name type="scientific">Phormidium pseudopriestleyi FRX01</name>
    <dbReference type="NCBI Taxonomy" id="1759528"/>
    <lineage>
        <taxon>Bacteria</taxon>
        <taxon>Bacillati</taxon>
        <taxon>Cyanobacteriota</taxon>
        <taxon>Cyanophyceae</taxon>
        <taxon>Oscillatoriophycideae</taxon>
        <taxon>Oscillatoriales</taxon>
        <taxon>Oscillatoriaceae</taxon>
        <taxon>Phormidium</taxon>
    </lineage>
</organism>
<feature type="transmembrane region" description="Helical" evidence="1">
    <location>
        <begin position="21"/>
        <end position="39"/>
    </location>
</feature>
<dbReference type="RefSeq" id="WP_207090532.1">
    <property type="nucleotide sequence ID" value="NZ_JAFLQW010000640.1"/>
</dbReference>